<dbReference type="OrthoDB" id="3211860at2759"/>
<sequence>MACRRKDRRYLVGCHVGAVALRGCDHDCCPYPRDRWGIIANERLHYTPHTVPRPPHRRGGCKDSYRPKFVCIECRRAFKMCFREEHIYRPSRPGSGFEYAPNLERLEDMEERMVKSTAYRRRASGRVDELERLREEIRSIKALHWDVFWTKLDTLSCPACCVPGIPVGSTFRPPSKKDSKAWAAVKAILEGGEARNGHHFTYCPTRAEEDEAELIEEARRVARRRETEEAWRKERTRRIEILRSSCG</sequence>
<evidence type="ECO:0000313" key="1">
    <source>
        <dbReference type="EMBL" id="EPQ53575.1"/>
    </source>
</evidence>
<dbReference type="GeneID" id="19300269"/>
<dbReference type="EMBL" id="KB469305">
    <property type="protein sequence ID" value="EPQ53575.1"/>
    <property type="molecule type" value="Genomic_DNA"/>
</dbReference>
<dbReference type="eggNOG" id="ENOG502R1FM">
    <property type="taxonomic scope" value="Eukaryota"/>
</dbReference>
<dbReference type="KEGG" id="gtr:GLOTRDRAFT_116969"/>
<accession>S7RH59</accession>
<dbReference type="HOGENOM" id="CLU_093544_0_0_1"/>
<keyword evidence="2" id="KW-1185">Reference proteome</keyword>
<gene>
    <name evidence="1" type="ORF">GLOTRDRAFT_116969</name>
</gene>
<name>S7RH59_GLOTA</name>
<dbReference type="OMA" id="KERWDYL"/>
<dbReference type="RefSeq" id="XP_007867890.1">
    <property type="nucleotide sequence ID" value="XM_007869699.1"/>
</dbReference>
<organism evidence="1 2">
    <name type="scientific">Gloeophyllum trabeum (strain ATCC 11539 / FP-39264 / Madison 617)</name>
    <name type="common">Brown rot fungus</name>
    <dbReference type="NCBI Taxonomy" id="670483"/>
    <lineage>
        <taxon>Eukaryota</taxon>
        <taxon>Fungi</taxon>
        <taxon>Dikarya</taxon>
        <taxon>Basidiomycota</taxon>
        <taxon>Agaricomycotina</taxon>
        <taxon>Agaricomycetes</taxon>
        <taxon>Gloeophyllales</taxon>
        <taxon>Gloeophyllaceae</taxon>
        <taxon>Gloeophyllum</taxon>
    </lineage>
</organism>
<reference evidence="1 2" key="1">
    <citation type="journal article" date="2012" name="Science">
        <title>The Paleozoic origin of enzymatic lignin decomposition reconstructed from 31 fungal genomes.</title>
        <authorList>
            <person name="Floudas D."/>
            <person name="Binder M."/>
            <person name="Riley R."/>
            <person name="Barry K."/>
            <person name="Blanchette R.A."/>
            <person name="Henrissat B."/>
            <person name="Martinez A.T."/>
            <person name="Otillar R."/>
            <person name="Spatafora J.W."/>
            <person name="Yadav J.S."/>
            <person name="Aerts A."/>
            <person name="Benoit I."/>
            <person name="Boyd A."/>
            <person name="Carlson A."/>
            <person name="Copeland A."/>
            <person name="Coutinho P.M."/>
            <person name="de Vries R.P."/>
            <person name="Ferreira P."/>
            <person name="Findley K."/>
            <person name="Foster B."/>
            <person name="Gaskell J."/>
            <person name="Glotzer D."/>
            <person name="Gorecki P."/>
            <person name="Heitman J."/>
            <person name="Hesse C."/>
            <person name="Hori C."/>
            <person name="Igarashi K."/>
            <person name="Jurgens J.A."/>
            <person name="Kallen N."/>
            <person name="Kersten P."/>
            <person name="Kohler A."/>
            <person name="Kuees U."/>
            <person name="Kumar T.K.A."/>
            <person name="Kuo A."/>
            <person name="LaButti K."/>
            <person name="Larrondo L.F."/>
            <person name="Lindquist E."/>
            <person name="Ling A."/>
            <person name="Lombard V."/>
            <person name="Lucas S."/>
            <person name="Lundell T."/>
            <person name="Martin R."/>
            <person name="McLaughlin D.J."/>
            <person name="Morgenstern I."/>
            <person name="Morin E."/>
            <person name="Murat C."/>
            <person name="Nagy L.G."/>
            <person name="Nolan M."/>
            <person name="Ohm R.A."/>
            <person name="Patyshakuliyeva A."/>
            <person name="Rokas A."/>
            <person name="Ruiz-Duenas F.J."/>
            <person name="Sabat G."/>
            <person name="Salamov A."/>
            <person name="Samejima M."/>
            <person name="Schmutz J."/>
            <person name="Slot J.C."/>
            <person name="St John F."/>
            <person name="Stenlid J."/>
            <person name="Sun H."/>
            <person name="Sun S."/>
            <person name="Syed K."/>
            <person name="Tsang A."/>
            <person name="Wiebenga A."/>
            <person name="Young D."/>
            <person name="Pisabarro A."/>
            <person name="Eastwood D.C."/>
            <person name="Martin F."/>
            <person name="Cullen D."/>
            <person name="Grigoriev I.V."/>
            <person name="Hibbett D.S."/>
        </authorList>
    </citation>
    <scope>NUCLEOTIDE SEQUENCE [LARGE SCALE GENOMIC DNA]</scope>
    <source>
        <strain evidence="1 2">ATCC 11539</strain>
    </source>
</reference>
<proteinExistence type="predicted"/>
<evidence type="ECO:0000313" key="2">
    <source>
        <dbReference type="Proteomes" id="UP000030669"/>
    </source>
</evidence>
<dbReference type="Proteomes" id="UP000030669">
    <property type="component" value="Unassembled WGS sequence"/>
</dbReference>
<dbReference type="AlphaFoldDB" id="S7RH59"/>
<protein>
    <submittedName>
        <fullName evidence="1">Uncharacterized protein</fullName>
    </submittedName>
</protein>